<gene>
    <name evidence="4" type="ORF">GJU39_20800</name>
</gene>
<dbReference type="GO" id="GO:0070402">
    <property type="term" value="F:NADPH binding"/>
    <property type="evidence" value="ECO:0007669"/>
    <property type="project" value="TreeGrafter"/>
</dbReference>
<reference evidence="4 5" key="1">
    <citation type="submission" date="2019-11" db="EMBL/GenBank/DDBJ databases">
        <title>Pedobacter petrophilus genome.</title>
        <authorList>
            <person name="Feldbauer M.J."/>
            <person name="Newman J.D."/>
        </authorList>
    </citation>
    <scope>NUCLEOTIDE SEQUENCE [LARGE SCALE GENOMIC DNA]</scope>
    <source>
        <strain evidence="4 5">LMG 29686</strain>
    </source>
</reference>
<evidence type="ECO:0000256" key="2">
    <source>
        <dbReference type="ARBA" id="ARBA00023002"/>
    </source>
</evidence>
<dbReference type="PANTHER" id="PTHR48106:SF13">
    <property type="entry name" value="QUINONE OXIDOREDUCTASE-RELATED"/>
    <property type="match status" value="1"/>
</dbReference>
<sequence length="138" mass="14553">MKAIRFHEIGGPEVLKFEEVPTPQPQAGEVLIKVKAAGVNFADITRRRGSYYPGQTDGPYTIGAEVVGTIAALGEGVTALEIGALVIAAPQTGGYAQYGAVDTDMTTDLEAKGITPEKLINGLIKGIKNNIYTIRVGH</sequence>
<dbReference type="OrthoDB" id="9787435at2"/>
<accession>A0A7K0G486</accession>
<dbReference type="InterPro" id="IPR013154">
    <property type="entry name" value="ADH-like_N"/>
</dbReference>
<evidence type="ECO:0000313" key="4">
    <source>
        <dbReference type="EMBL" id="MRX78521.1"/>
    </source>
</evidence>
<evidence type="ECO:0000259" key="3">
    <source>
        <dbReference type="Pfam" id="PF08240"/>
    </source>
</evidence>
<dbReference type="GO" id="GO:0035925">
    <property type="term" value="F:mRNA 3'-UTR AU-rich region binding"/>
    <property type="evidence" value="ECO:0007669"/>
    <property type="project" value="TreeGrafter"/>
</dbReference>
<dbReference type="Pfam" id="PF08240">
    <property type="entry name" value="ADH_N"/>
    <property type="match status" value="1"/>
</dbReference>
<dbReference type="RefSeq" id="WP_154282925.1">
    <property type="nucleotide sequence ID" value="NZ_JBHUJQ010000001.1"/>
</dbReference>
<dbReference type="Proteomes" id="UP000487757">
    <property type="component" value="Unassembled WGS sequence"/>
</dbReference>
<feature type="domain" description="Alcohol dehydrogenase-like N-terminal" evidence="3">
    <location>
        <begin position="27"/>
        <end position="105"/>
    </location>
</feature>
<dbReference type="GO" id="GO:0003960">
    <property type="term" value="F:quinone reductase (NADPH) activity"/>
    <property type="evidence" value="ECO:0007669"/>
    <property type="project" value="TreeGrafter"/>
</dbReference>
<name>A0A7K0G486_9SPHI</name>
<keyword evidence="1" id="KW-0521">NADP</keyword>
<keyword evidence="2" id="KW-0560">Oxidoreductase</keyword>
<dbReference type="EMBL" id="WKKH01000057">
    <property type="protein sequence ID" value="MRX78521.1"/>
    <property type="molecule type" value="Genomic_DNA"/>
</dbReference>
<dbReference type="GO" id="GO:0005829">
    <property type="term" value="C:cytosol"/>
    <property type="evidence" value="ECO:0007669"/>
    <property type="project" value="TreeGrafter"/>
</dbReference>
<dbReference type="SUPFAM" id="SSF50129">
    <property type="entry name" value="GroES-like"/>
    <property type="match status" value="1"/>
</dbReference>
<evidence type="ECO:0000313" key="5">
    <source>
        <dbReference type="Proteomes" id="UP000487757"/>
    </source>
</evidence>
<protein>
    <submittedName>
        <fullName evidence="4">Alcohol dehydrogenase catalytic domain-containing protein</fullName>
    </submittedName>
</protein>
<dbReference type="PANTHER" id="PTHR48106">
    <property type="entry name" value="QUINONE OXIDOREDUCTASE PIG3-RELATED"/>
    <property type="match status" value="1"/>
</dbReference>
<evidence type="ECO:0000256" key="1">
    <source>
        <dbReference type="ARBA" id="ARBA00022857"/>
    </source>
</evidence>
<keyword evidence="5" id="KW-1185">Reference proteome</keyword>
<proteinExistence type="predicted"/>
<dbReference type="InterPro" id="IPR011032">
    <property type="entry name" value="GroES-like_sf"/>
</dbReference>
<organism evidence="4 5">
    <name type="scientific">Pedobacter petrophilus</name>
    <dbReference type="NCBI Taxonomy" id="1908241"/>
    <lineage>
        <taxon>Bacteria</taxon>
        <taxon>Pseudomonadati</taxon>
        <taxon>Bacteroidota</taxon>
        <taxon>Sphingobacteriia</taxon>
        <taxon>Sphingobacteriales</taxon>
        <taxon>Sphingobacteriaceae</taxon>
        <taxon>Pedobacter</taxon>
    </lineage>
</organism>
<comment type="caution">
    <text evidence="4">The sequence shown here is derived from an EMBL/GenBank/DDBJ whole genome shotgun (WGS) entry which is preliminary data.</text>
</comment>
<dbReference type="Gene3D" id="3.90.180.10">
    <property type="entry name" value="Medium-chain alcohol dehydrogenases, catalytic domain"/>
    <property type="match status" value="1"/>
</dbReference>
<dbReference type="AlphaFoldDB" id="A0A7K0G486"/>